<proteinExistence type="predicted"/>
<name>A0A0B7BAL2_9EUPU</name>
<gene>
    <name evidence="1" type="primary">ORF169123</name>
</gene>
<protein>
    <submittedName>
        <fullName evidence="1">Uncharacterized protein</fullName>
    </submittedName>
</protein>
<dbReference type="AlphaFoldDB" id="A0A0B7BAL2"/>
<accession>A0A0B7BAL2</accession>
<feature type="non-terminal residue" evidence="1">
    <location>
        <position position="1"/>
    </location>
</feature>
<dbReference type="EMBL" id="HACG01042255">
    <property type="protein sequence ID" value="CEK89120.1"/>
    <property type="molecule type" value="Transcribed_RNA"/>
</dbReference>
<sequence length="51" mass="5997">WSSTHTHTHPFQSLIQTRPLNFHKLHPFNRRKPGFTKLISFVNLGCKNVVK</sequence>
<evidence type="ECO:0000313" key="1">
    <source>
        <dbReference type="EMBL" id="CEK89120.1"/>
    </source>
</evidence>
<reference evidence="1" key="1">
    <citation type="submission" date="2014-12" db="EMBL/GenBank/DDBJ databases">
        <title>Insight into the proteome of Arion vulgaris.</title>
        <authorList>
            <person name="Aradska J."/>
            <person name="Bulat T."/>
            <person name="Smidak R."/>
            <person name="Sarate P."/>
            <person name="Gangsoo J."/>
            <person name="Sialana F."/>
            <person name="Bilban M."/>
            <person name="Lubec G."/>
        </authorList>
    </citation>
    <scope>NUCLEOTIDE SEQUENCE</scope>
    <source>
        <tissue evidence="1">Skin</tissue>
    </source>
</reference>
<organism evidence="1">
    <name type="scientific">Arion vulgaris</name>
    <dbReference type="NCBI Taxonomy" id="1028688"/>
    <lineage>
        <taxon>Eukaryota</taxon>
        <taxon>Metazoa</taxon>
        <taxon>Spiralia</taxon>
        <taxon>Lophotrochozoa</taxon>
        <taxon>Mollusca</taxon>
        <taxon>Gastropoda</taxon>
        <taxon>Heterobranchia</taxon>
        <taxon>Euthyneura</taxon>
        <taxon>Panpulmonata</taxon>
        <taxon>Eupulmonata</taxon>
        <taxon>Stylommatophora</taxon>
        <taxon>Helicina</taxon>
        <taxon>Arionoidea</taxon>
        <taxon>Arionidae</taxon>
        <taxon>Arion</taxon>
    </lineage>
</organism>